<proteinExistence type="predicted"/>
<feature type="domain" description="TLDc" evidence="2">
    <location>
        <begin position="656"/>
        <end position="828"/>
    </location>
</feature>
<evidence type="ECO:0000256" key="1">
    <source>
        <dbReference type="SAM" id="Coils"/>
    </source>
</evidence>
<dbReference type="PROSITE" id="PS51886">
    <property type="entry name" value="TLDC"/>
    <property type="match status" value="1"/>
</dbReference>
<feature type="coiled-coil region" evidence="1">
    <location>
        <begin position="500"/>
        <end position="650"/>
    </location>
</feature>
<organism evidence="3 4">
    <name type="scientific">Paramecium primaurelia</name>
    <dbReference type="NCBI Taxonomy" id="5886"/>
    <lineage>
        <taxon>Eukaryota</taxon>
        <taxon>Sar</taxon>
        <taxon>Alveolata</taxon>
        <taxon>Ciliophora</taxon>
        <taxon>Intramacronucleata</taxon>
        <taxon>Oligohymenophorea</taxon>
        <taxon>Peniculida</taxon>
        <taxon>Parameciidae</taxon>
        <taxon>Paramecium</taxon>
    </lineage>
</organism>
<evidence type="ECO:0000313" key="4">
    <source>
        <dbReference type="Proteomes" id="UP000688137"/>
    </source>
</evidence>
<name>A0A8S1LMG7_PARPR</name>
<dbReference type="OMA" id="DADENWT"/>
<dbReference type="EMBL" id="CAJJDM010000040">
    <property type="protein sequence ID" value="CAD8067502.1"/>
    <property type="molecule type" value="Genomic_DNA"/>
</dbReference>
<dbReference type="Pfam" id="PF07534">
    <property type="entry name" value="TLD"/>
    <property type="match status" value="1"/>
</dbReference>
<evidence type="ECO:0000259" key="2">
    <source>
        <dbReference type="PROSITE" id="PS51886"/>
    </source>
</evidence>
<reference evidence="3" key="1">
    <citation type="submission" date="2021-01" db="EMBL/GenBank/DDBJ databases">
        <authorList>
            <consortium name="Genoscope - CEA"/>
            <person name="William W."/>
        </authorList>
    </citation>
    <scope>NUCLEOTIDE SEQUENCE</scope>
</reference>
<accession>A0A8S1LMG7</accession>
<dbReference type="PANTHER" id="PTHR23354">
    <property type="entry name" value="NUCLEOLAR PROTEIN 7/ESTROGEN RECEPTOR COACTIVATOR-RELATED"/>
    <property type="match status" value="1"/>
</dbReference>
<keyword evidence="1" id="KW-0175">Coiled coil</keyword>
<keyword evidence="4" id="KW-1185">Reference proteome</keyword>
<dbReference type="AlphaFoldDB" id="A0A8S1LMG7"/>
<gene>
    <name evidence="3" type="ORF">PPRIM_AZ9-3.1.T0410019</name>
</gene>
<sequence length="830" mass="97687">MDEKDFEKRICEKHSYQIIAVDLKLSKTQNEKYLCGKCLILRIEGQQILLLSEMIEMIKQMKNDQKKQIIENNQTQLNYMKQLQQSLKECNQHIKEKFEKTQNNIELQIKDSNKDTNKKEEIQEEVNLDKDIEALSKYYKGNKEYELPQGEQDLNSISQLIENVQNQIGSISNAYQYQKILESLQNIKIQFQINMSSDKDIKICEQHGLEIIMVNIEQGQEEHKRIACSKCIQEIPQNYTTLEDADENWTKFKLKSKQMISKYSKDRESKFNQAIEFITNLRDKYQEILTKIINDLENNRVVTEKQLSPFPLYQKNIYQLDENQLKEILEALSQKDLYLQLKLKLQQQDQLDSIFYHKLKETLENLMKYDLLTKEQIIMIENNYKNFLILNEDEKQHISSCDEIKQFLENTSLLQSYMNIFEDSIQLYQNLQNQVESLNEKSDIFKQLKQKQKPKKSGKQMDQNQHSDQKYILQRQYSLFDQISKKYKQLLIVYKDQNLLTQLQQEKSELSDRLKQEINIQTQLKENIQKLENQIQNLQSDLEKQKQQLEKTLVNLDQKNESEKQLMGKLQQETQKFEELKKKSDEQDQKNNSTIELLNKTITDLNSQIKNNQTNLQSKDQQITSIQQQLQNSQNSFNKLQQTYNDLIKEIKAKPNLLTDAYFQKILQTIEEKSRSVIKCSILVYCGSKDGLNHTQFWNKVYGRRNLLMVFKSNTNFICGAFSPCQWLQHLGNYVLDDTLQSFLFSQNHNQIYPLKAANKAQAIYCISSYGPTFGSGHDLYIPSNFNGASSSLGSAYQCDQYGSISGSTHLFSQSSVQIIECEIYEIVFK</sequence>
<evidence type="ECO:0000313" key="3">
    <source>
        <dbReference type="EMBL" id="CAD8067502.1"/>
    </source>
</evidence>
<feature type="coiled-coil region" evidence="1">
    <location>
        <begin position="421"/>
        <end position="448"/>
    </location>
</feature>
<feature type="coiled-coil region" evidence="1">
    <location>
        <begin position="80"/>
        <end position="115"/>
    </location>
</feature>
<comment type="caution">
    <text evidence="3">The sequence shown here is derived from an EMBL/GenBank/DDBJ whole genome shotgun (WGS) entry which is preliminary data.</text>
</comment>
<dbReference type="PANTHER" id="PTHR23354:SF122">
    <property type="entry name" value="GTPASE-ACTIVATING PROTEIN SKYWALKER"/>
    <property type="match status" value="1"/>
</dbReference>
<dbReference type="InterPro" id="IPR006571">
    <property type="entry name" value="TLDc_dom"/>
</dbReference>
<dbReference type="Proteomes" id="UP000688137">
    <property type="component" value="Unassembled WGS sequence"/>
</dbReference>
<protein>
    <recommendedName>
        <fullName evidence="2">TLDc domain-containing protein</fullName>
    </recommendedName>
</protein>